<name>A0A6J4K5E6_9BACT</name>
<proteinExistence type="predicted"/>
<sequence length="23" mass="2507">DSRAVDRPRAKVFASADKPPHDA</sequence>
<dbReference type="EMBL" id="CADCTX010000013">
    <property type="protein sequence ID" value="CAA9296085.1"/>
    <property type="molecule type" value="Genomic_DNA"/>
</dbReference>
<protein>
    <submittedName>
        <fullName evidence="2">Uncharacterized protein</fullName>
    </submittedName>
</protein>
<feature type="non-terminal residue" evidence="2">
    <location>
        <position position="1"/>
    </location>
</feature>
<feature type="non-terminal residue" evidence="2">
    <location>
        <position position="23"/>
    </location>
</feature>
<organism evidence="2">
    <name type="scientific">uncultured Gemmatimonadaceae bacterium</name>
    <dbReference type="NCBI Taxonomy" id="246130"/>
    <lineage>
        <taxon>Bacteria</taxon>
        <taxon>Pseudomonadati</taxon>
        <taxon>Gemmatimonadota</taxon>
        <taxon>Gemmatimonadia</taxon>
        <taxon>Gemmatimonadales</taxon>
        <taxon>Gemmatimonadaceae</taxon>
        <taxon>environmental samples</taxon>
    </lineage>
</organism>
<feature type="region of interest" description="Disordered" evidence="1">
    <location>
        <begin position="1"/>
        <end position="23"/>
    </location>
</feature>
<evidence type="ECO:0000256" key="1">
    <source>
        <dbReference type="SAM" id="MobiDB-lite"/>
    </source>
</evidence>
<dbReference type="AlphaFoldDB" id="A0A6J4K5E6"/>
<accession>A0A6J4K5E6</accession>
<gene>
    <name evidence="2" type="ORF">AVDCRST_MAG40-46</name>
</gene>
<reference evidence="2" key="1">
    <citation type="submission" date="2020-02" db="EMBL/GenBank/DDBJ databases">
        <authorList>
            <person name="Meier V. D."/>
        </authorList>
    </citation>
    <scope>NUCLEOTIDE SEQUENCE</scope>
    <source>
        <strain evidence="2">AVDCRST_MAG40</strain>
    </source>
</reference>
<evidence type="ECO:0000313" key="2">
    <source>
        <dbReference type="EMBL" id="CAA9296085.1"/>
    </source>
</evidence>